<gene>
    <name evidence="1" type="ORF">LCGC14_1512170</name>
</gene>
<reference evidence="1" key="1">
    <citation type="journal article" date="2015" name="Nature">
        <title>Complex archaea that bridge the gap between prokaryotes and eukaryotes.</title>
        <authorList>
            <person name="Spang A."/>
            <person name="Saw J.H."/>
            <person name="Jorgensen S.L."/>
            <person name="Zaremba-Niedzwiedzka K."/>
            <person name="Martijn J."/>
            <person name="Lind A.E."/>
            <person name="van Eijk R."/>
            <person name="Schleper C."/>
            <person name="Guy L."/>
            <person name="Ettema T.J."/>
        </authorList>
    </citation>
    <scope>NUCLEOTIDE SEQUENCE</scope>
</reference>
<sequence length="215" mass="24725">MNTLESIENQFIEKVVVTLRELSQFLNVSIRTIQRKIRQWDTIRSYDHNGGYFSLKKLATFNSYGIWEYNNIHFSKFGTLKDTLVAIINNSSHGMDASQIRDVLGMDTRSFLFQYKDVSEIKRDKIGGNYVYFSSDQQQFSEQLLKRKLDSEALTQPPLKGSAAISVLVEAIKHPGFTSEQLSGHLRKQGTKIKPKVIQSFFAFYGIEKKTPDLR</sequence>
<organism evidence="1">
    <name type="scientific">marine sediment metagenome</name>
    <dbReference type="NCBI Taxonomy" id="412755"/>
    <lineage>
        <taxon>unclassified sequences</taxon>
        <taxon>metagenomes</taxon>
        <taxon>ecological metagenomes</taxon>
    </lineage>
</organism>
<accession>A0A0F9J1D4</accession>
<evidence type="ECO:0000313" key="1">
    <source>
        <dbReference type="EMBL" id="KKM63368.1"/>
    </source>
</evidence>
<comment type="caution">
    <text evidence="1">The sequence shown here is derived from an EMBL/GenBank/DDBJ whole genome shotgun (WGS) entry which is preliminary data.</text>
</comment>
<dbReference type="AlphaFoldDB" id="A0A0F9J1D4"/>
<name>A0A0F9J1D4_9ZZZZ</name>
<dbReference type="EMBL" id="LAZR01011111">
    <property type="protein sequence ID" value="KKM63368.1"/>
    <property type="molecule type" value="Genomic_DNA"/>
</dbReference>
<protein>
    <submittedName>
        <fullName evidence="1">Uncharacterized protein</fullName>
    </submittedName>
</protein>
<proteinExistence type="predicted"/>